<organism evidence="3 4">
    <name type="scientific">Alienimonas californiensis</name>
    <dbReference type="NCBI Taxonomy" id="2527989"/>
    <lineage>
        <taxon>Bacteria</taxon>
        <taxon>Pseudomonadati</taxon>
        <taxon>Planctomycetota</taxon>
        <taxon>Planctomycetia</taxon>
        <taxon>Planctomycetales</taxon>
        <taxon>Planctomycetaceae</taxon>
        <taxon>Alienimonas</taxon>
    </lineage>
</organism>
<protein>
    <submittedName>
        <fullName evidence="3">Ubiquinone/menaquinone biosynthesis methyltransferase</fullName>
    </submittedName>
</protein>
<dbReference type="CDD" id="cd02440">
    <property type="entry name" value="AdoMet_MTases"/>
    <property type="match status" value="1"/>
</dbReference>
<keyword evidence="4" id="KW-1185">Reference proteome</keyword>
<dbReference type="Proteomes" id="UP000318741">
    <property type="component" value="Chromosome"/>
</dbReference>
<feature type="compositionally biased region" description="Pro residues" evidence="1">
    <location>
        <begin position="238"/>
        <end position="250"/>
    </location>
</feature>
<dbReference type="SUPFAM" id="SSF53335">
    <property type="entry name" value="S-adenosyl-L-methionine-dependent methyltransferases"/>
    <property type="match status" value="1"/>
</dbReference>
<reference evidence="3 4" key="1">
    <citation type="submission" date="2019-02" db="EMBL/GenBank/DDBJ databases">
        <title>Deep-cultivation of Planctomycetes and their phenomic and genomic characterization uncovers novel biology.</title>
        <authorList>
            <person name="Wiegand S."/>
            <person name="Jogler M."/>
            <person name="Boedeker C."/>
            <person name="Pinto D."/>
            <person name="Vollmers J."/>
            <person name="Rivas-Marin E."/>
            <person name="Kohn T."/>
            <person name="Peeters S.H."/>
            <person name="Heuer A."/>
            <person name="Rast P."/>
            <person name="Oberbeckmann S."/>
            <person name="Bunk B."/>
            <person name="Jeske O."/>
            <person name="Meyerdierks A."/>
            <person name="Storesund J.E."/>
            <person name="Kallscheuer N."/>
            <person name="Luecker S."/>
            <person name="Lage O.M."/>
            <person name="Pohl T."/>
            <person name="Merkel B.J."/>
            <person name="Hornburger P."/>
            <person name="Mueller R.-W."/>
            <person name="Bruemmer F."/>
            <person name="Labrenz M."/>
            <person name="Spormann A.M."/>
            <person name="Op den Camp H."/>
            <person name="Overmann J."/>
            <person name="Amann R."/>
            <person name="Jetten M.S.M."/>
            <person name="Mascher T."/>
            <person name="Medema M.H."/>
            <person name="Devos D.P."/>
            <person name="Kaster A.-K."/>
            <person name="Ovreas L."/>
            <person name="Rohde M."/>
            <person name="Galperin M.Y."/>
            <person name="Jogler C."/>
        </authorList>
    </citation>
    <scope>NUCLEOTIDE SEQUENCE [LARGE SCALE GENOMIC DNA]</scope>
    <source>
        <strain evidence="3 4">CA12</strain>
    </source>
</reference>
<gene>
    <name evidence="3" type="ORF">CA12_06520</name>
</gene>
<dbReference type="GO" id="GO:0008168">
    <property type="term" value="F:methyltransferase activity"/>
    <property type="evidence" value="ECO:0007669"/>
    <property type="project" value="UniProtKB-KW"/>
</dbReference>
<dbReference type="InterPro" id="IPR029063">
    <property type="entry name" value="SAM-dependent_MTases_sf"/>
</dbReference>
<evidence type="ECO:0000313" key="4">
    <source>
        <dbReference type="Proteomes" id="UP000318741"/>
    </source>
</evidence>
<keyword evidence="3" id="KW-0830">Ubiquinone</keyword>
<evidence type="ECO:0000259" key="2">
    <source>
        <dbReference type="Pfam" id="PF13649"/>
    </source>
</evidence>
<dbReference type="PANTHER" id="PTHR42912:SF93">
    <property type="entry name" value="N6-ADENOSINE-METHYLTRANSFERASE TMT1A"/>
    <property type="match status" value="1"/>
</dbReference>
<evidence type="ECO:0000256" key="1">
    <source>
        <dbReference type="SAM" id="MobiDB-lite"/>
    </source>
</evidence>
<keyword evidence="3" id="KW-0489">Methyltransferase</keyword>
<dbReference type="GO" id="GO:0032259">
    <property type="term" value="P:methylation"/>
    <property type="evidence" value="ECO:0007669"/>
    <property type="project" value="UniProtKB-KW"/>
</dbReference>
<dbReference type="InterPro" id="IPR050508">
    <property type="entry name" value="Methyltransf_Superfamily"/>
</dbReference>
<dbReference type="KEGG" id="acaf:CA12_06520"/>
<dbReference type="Gene3D" id="3.40.50.150">
    <property type="entry name" value="Vaccinia Virus protein VP39"/>
    <property type="match status" value="1"/>
</dbReference>
<dbReference type="Pfam" id="PF13649">
    <property type="entry name" value="Methyltransf_25"/>
    <property type="match status" value="1"/>
</dbReference>
<accession>A0A517P5D3</accession>
<dbReference type="PANTHER" id="PTHR42912">
    <property type="entry name" value="METHYLTRANSFERASE"/>
    <property type="match status" value="1"/>
</dbReference>
<dbReference type="AlphaFoldDB" id="A0A517P5D3"/>
<dbReference type="EMBL" id="CP036265">
    <property type="protein sequence ID" value="QDT14577.1"/>
    <property type="molecule type" value="Genomic_DNA"/>
</dbReference>
<keyword evidence="3" id="KW-0808">Transferase</keyword>
<feature type="region of interest" description="Disordered" evidence="1">
    <location>
        <begin position="230"/>
        <end position="250"/>
    </location>
</feature>
<dbReference type="InterPro" id="IPR041698">
    <property type="entry name" value="Methyltransf_25"/>
</dbReference>
<evidence type="ECO:0000313" key="3">
    <source>
        <dbReference type="EMBL" id="QDT14577.1"/>
    </source>
</evidence>
<feature type="domain" description="Methyltransferase" evidence="2">
    <location>
        <begin position="60"/>
        <end position="153"/>
    </location>
</feature>
<sequence length="250" mass="26777">MAGSPPAAPQRPAPQRPARPLRNYDLVAGVYDLGCHVYSGGAIAASKRAHLRFVSAGDRVLYLGVGTGAEAVEACANGAAVTAVDLSPKMLARLRRRLDARGLDAELILGDALAHRRSGQYDAVVAHYFFNLFEPEAMRAALRQAAALLRPGGRLIVADLAPPRGGRLRRLLNHAYSKAATAAFLALRLAPWRPNYHYAAECRAVGLQAEGTIPFRWAGAGPIFFETVVARRPDRPPTRPPPTPGPADPN</sequence>
<dbReference type="RefSeq" id="WP_165700522.1">
    <property type="nucleotide sequence ID" value="NZ_CP036265.1"/>
</dbReference>
<proteinExistence type="predicted"/>
<name>A0A517P5D3_9PLAN</name>